<keyword evidence="2" id="KW-0500">Molybdenum</keyword>
<feature type="domain" description="Moybdenum cofactor oxidoreductase dimerisation" evidence="6">
    <location>
        <begin position="299"/>
        <end position="378"/>
    </location>
</feature>
<dbReference type="EMBL" id="CADCTC010000063">
    <property type="protein sequence ID" value="CAA9230206.1"/>
    <property type="molecule type" value="Genomic_DNA"/>
</dbReference>
<evidence type="ECO:0000256" key="2">
    <source>
        <dbReference type="ARBA" id="ARBA00022505"/>
    </source>
</evidence>
<protein>
    <submittedName>
        <fullName evidence="7">Uncharacterized protein</fullName>
    </submittedName>
</protein>
<evidence type="ECO:0000259" key="6">
    <source>
        <dbReference type="Pfam" id="PF03404"/>
    </source>
</evidence>
<dbReference type="GO" id="GO:0020037">
    <property type="term" value="F:heme binding"/>
    <property type="evidence" value="ECO:0007669"/>
    <property type="project" value="TreeGrafter"/>
</dbReference>
<dbReference type="Pfam" id="PF03404">
    <property type="entry name" value="Mo-co_dimer"/>
    <property type="match status" value="1"/>
</dbReference>
<dbReference type="Gene3D" id="2.60.40.650">
    <property type="match status" value="1"/>
</dbReference>
<dbReference type="InterPro" id="IPR036374">
    <property type="entry name" value="OxRdtase_Mopterin-bd_sf"/>
</dbReference>
<dbReference type="SUPFAM" id="SSF56524">
    <property type="entry name" value="Oxidoreductase molybdopterin-binding domain"/>
    <property type="match status" value="1"/>
</dbReference>
<dbReference type="Gene3D" id="3.90.420.10">
    <property type="entry name" value="Oxidoreductase, molybdopterin-binding domain"/>
    <property type="match status" value="1"/>
</dbReference>
<reference evidence="7" key="1">
    <citation type="submission" date="2020-02" db="EMBL/GenBank/DDBJ databases">
        <authorList>
            <person name="Meier V. D."/>
        </authorList>
    </citation>
    <scope>NUCLEOTIDE SEQUENCE</scope>
    <source>
        <strain evidence="7">AVDCRST_MAG77</strain>
    </source>
</reference>
<dbReference type="AlphaFoldDB" id="A0A6J4HQN1"/>
<evidence type="ECO:0000256" key="3">
    <source>
        <dbReference type="ARBA" id="ARBA00022723"/>
    </source>
</evidence>
<dbReference type="GO" id="GO:0006790">
    <property type="term" value="P:sulfur compound metabolic process"/>
    <property type="evidence" value="ECO:0007669"/>
    <property type="project" value="TreeGrafter"/>
</dbReference>
<accession>A0A6J4HQN1</accession>
<dbReference type="GO" id="GO:0030151">
    <property type="term" value="F:molybdenum ion binding"/>
    <property type="evidence" value="ECO:0007669"/>
    <property type="project" value="InterPro"/>
</dbReference>
<feature type="domain" description="Oxidoreductase molybdopterin-binding" evidence="5">
    <location>
        <begin position="86"/>
        <end position="251"/>
    </location>
</feature>
<dbReference type="InterPro" id="IPR000572">
    <property type="entry name" value="OxRdtase_Mopterin-bd_dom"/>
</dbReference>
<comment type="cofactor">
    <cofactor evidence="1">
        <name>Mo-molybdopterin</name>
        <dbReference type="ChEBI" id="CHEBI:71302"/>
    </cofactor>
</comment>
<evidence type="ECO:0000313" key="7">
    <source>
        <dbReference type="EMBL" id="CAA9230206.1"/>
    </source>
</evidence>
<dbReference type="Pfam" id="PF00174">
    <property type="entry name" value="Oxidored_molyb"/>
    <property type="match status" value="1"/>
</dbReference>
<keyword evidence="3" id="KW-0479">Metal-binding</keyword>
<sequence length="416" mass="44792">MDRTGIGRRIVMAQGGAAAAGLVLLRFPGLAEAFARAFPSRPGEQVLPWLDQPAANPVPQVVGDLLRWEELSSFLTPAERFFTVAHYGQPQVDAQAWRLEVGGLVERPLALTLDALRARPRQEVPFTLECSGNHGLPFLHGAIGTARWAGTPLAPLLAEAGVLERGSEVIFWGADAGEEVLGDITVTQHFARSMSVADAGDPALLLCYEMNGQPLPAKHGAPVRLIAPGWYGVANVKWLTRIEVRDTRLQNRFMARDYVTLRQEPAGSAPGQAGQPTWVETSVGRALLKSAPAFVGRAASGSYRVVGAAWGAPIARVEVQIDGGAWLPATIDHSDPAEEGEFSWRLWSHEWGIPTAGEHRVTSRATAADGRVQPAPDDPWLASKRTYYESNGQITRRVNIPVSMTAPASTAVFAGK</sequence>
<gene>
    <name evidence="7" type="ORF">AVDCRST_MAG77-1158</name>
</gene>
<dbReference type="InterPro" id="IPR005066">
    <property type="entry name" value="MoCF_OxRdtse_dimer"/>
</dbReference>
<proteinExistence type="predicted"/>
<organism evidence="7">
    <name type="scientific">uncultured Chloroflexota bacterium</name>
    <dbReference type="NCBI Taxonomy" id="166587"/>
    <lineage>
        <taxon>Bacteria</taxon>
        <taxon>Bacillati</taxon>
        <taxon>Chloroflexota</taxon>
        <taxon>environmental samples</taxon>
    </lineage>
</organism>
<dbReference type="PANTHER" id="PTHR19372:SF7">
    <property type="entry name" value="SULFITE OXIDASE, MITOCHONDRIAL"/>
    <property type="match status" value="1"/>
</dbReference>
<dbReference type="GO" id="GO:0043546">
    <property type="term" value="F:molybdopterin cofactor binding"/>
    <property type="evidence" value="ECO:0007669"/>
    <property type="project" value="TreeGrafter"/>
</dbReference>
<dbReference type="InterPro" id="IPR014756">
    <property type="entry name" value="Ig_E-set"/>
</dbReference>
<keyword evidence="4" id="KW-0560">Oxidoreductase</keyword>
<evidence type="ECO:0000256" key="1">
    <source>
        <dbReference type="ARBA" id="ARBA00001924"/>
    </source>
</evidence>
<dbReference type="InterPro" id="IPR006311">
    <property type="entry name" value="TAT_signal"/>
</dbReference>
<name>A0A6J4HQN1_9CHLR</name>
<dbReference type="GO" id="GO:0008482">
    <property type="term" value="F:sulfite oxidase activity"/>
    <property type="evidence" value="ECO:0007669"/>
    <property type="project" value="TreeGrafter"/>
</dbReference>
<dbReference type="PANTHER" id="PTHR19372">
    <property type="entry name" value="SULFITE REDUCTASE"/>
    <property type="match status" value="1"/>
</dbReference>
<dbReference type="PROSITE" id="PS51318">
    <property type="entry name" value="TAT"/>
    <property type="match status" value="1"/>
</dbReference>
<dbReference type="SUPFAM" id="SSF81296">
    <property type="entry name" value="E set domains"/>
    <property type="match status" value="1"/>
</dbReference>
<evidence type="ECO:0000259" key="5">
    <source>
        <dbReference type="Pfam" id="PF00174"/>
    </source>
</evidence>
<dbReference type="InterPro" id="IPR008335">
    <property type="entry name" value="Mopterin_OxRdtase_euk"/>
</dbReference>
<evidence type="ECO:0000256" key="4">
    <source>
        <dbReference type="ARBA" id="ARBA00023002"/>
    </source>
</evidence>
<dbReference type="PRINTS" id="PR00407">
    <property type="entry name" value="EUMOPTERIN"/>
</dbReference>